<evidence type="ECO:0000313" key="2">
    <source>
        <dbReference type="EMBL" id="HIZ45509.1"/>
    </source>
</evidence>
<organism evidence="2 3">
    <name type="scientific">Candidatus Olsenella pullistercoris</name>
    <dbReference type="NCBI Taxonomy" id="2838712"/>
    <lineage>
        <taxon>Bacteria</taxon>
        <taxon>Bacillati</taxon>
        <taxon>Actinomycetota</taxon>
        <taxon>Coriobacteriia</taxon>
        <taxon>Coriobacteriales</taxon>
        <taxon>Atopobiaceae</taxon>
        <taxon>Olsenella</taxon>
    </lineage>
</organism>
<comment type="caution">
    <text evidence="2">The sequence shown here is derived from an EMBL/GenBank/DDBJ whole genome shotgun (WGS) entry which is preliminary data.</text>
</comment>
<protein>
    <submittedName>
        <fullName evidence="2">LicD family protein</fullName>
    </submittedName>
</protein>
<name>A0A9D2EX67_9ACTN</name>
<sequence>MPVDQQEALRKLQAEELSVLLAIGEFCERNDITWFMMSGTALGAARHQGFIPWDDDIDIGMLRADYDKFVSLAKAGLPEGCSLHTPENTTGFAPLFAKVFKDGTLFQTQETLDSGLDQGIFVDVFPFDRVPKDERACAATMRSAALWQRASYLYHSGAISVPHRGALGMAERAACRVAHGIARLLLTPEKIKSRFERLIDRTPVQDGDCLITLSWPYMRPVGTELLVPTSVAVFEGHELPAPALVEKYLENEYGNWRELPAPENRRTHLPQRLVFSDGSEWAASAGA</sequence>
<dbReference type="Proteomes" id="UP000824062">
    <property type="component" value="Unassembled WGS sequence"/>
</dbReference>
<dbReference type="GO" id="GO:0009100">
    <property type="term" value="P:glycoprotein metabolic process"/>
    <property type="evidence" value="ECO:0007669"/>
    <property type="project" value="UniProtKB-ARBA"/>
</dbReference>
<proteinExistence type="predicted"/>
<gene>
    <name evidence="2" type="ORF">IAA19_00585</name>
</gene>
<reference evidence="2" key="1">
    <citation type="journal article" date="2021" name="PeerJ">
        <title>Extensive microbial diversity within the chicken gut microbiome revealed by metagenomics and culture.</title>
        <authorList>
            <person name="Gilroy R."/>
            <person name="Ravi A."/>
            <person name="Getino M."/>
            <person name="Pursley I."/>
            <person name="Horton D.L."/>
            <person name="Alikhan N.F."/>
            <person name="Baker D."/>
            <person name="Gharbi K."/>
            <person name="Hall N."/>
            <person name="Watson M."/>
            <person name="Adriaenssens E.M."/>
            <person name="Foster-Nyarko E."/>
            <person name="Jarju S."/>
            <person name="Secka A."/>
            <person name="Antonio M."/>
            <person name="Oren A."/>
            <person name="Chaudhuri R.R."/>
            <person name="La Ragione R."/>
            <person name="Hildebrand F."/>
            <person name="Pallen M.J."/>
        </authorList>
    </citation>
    <scope>NUCLEOTIDE SEQUENCE</scope>
    <source>
        <strain evidence="2">ChiHjej12B11-14209</strain>
    </source>
</reference>
<dbReference type="InterPro" id="IPR052942">
    <property type="entry name" value="LPS_cholinephosphotransferase"/>
</dbReference>
<dbReference type="InterPro" id="IPR007074">
    <property type="entry name" value="LicD/FKTN/FKRP_NTP_transf"/>
</dbReference>
<dbReference type="PANTHER" id="PTHR43404:SF2">
    <property type="entry name" value="LIPOPOLYSACCHARIDE CHOLINEPHOSPHOTRANSFERASE LICD"/>
    <property type="match status" value="1"/>
</dbReference>
<accession>A0A9D2EX67</accession>
<dbReference type="PANTHER" id="PTHR43404">
    <property type="entry name" value="LIPOPOLYSACCHARIDE CHOLINEPHOSPHOTRANSFERASE LICD"/>
    <property type="match status" value="1"/>
</dbReference>
<evidence type="ECO:0000259" key="1">
    <source>
        <dbReference type="Pfam" id="PF04991"/>
    </source>
</evidence>
<evidence type="ECO:0000313" key="3">
    <source>
        <dbReference type="Proteomes" id="UP000824062"/>
    </source>
</evidence>
<dbReference type="Pfam" id="PF04991">
    <property type="entry name" value="LicD"/>
    <property type="match status" value="1"/>
</dbReference>
<dbReference type="AlphaFoldDB" id="A0A9D2EX67"/>
<dbReference type="EMBL" id="DXBM01000010">
    <property type="protein sequence ID" value="HIZ45509.1"/>
    <property type="molecule type" value="Genomic_DNA"/>
</dbReference>
<feature type="domain" description="LicD/FKTN/FKRP nucleotidyltransferase" evidence="1">
    <location>
        <begin position="27"/>
        <end position="135"/>
    </location>
</feature>
<reference evidence="2" key="2">
    <citation type="submission" date="2021-04" db="EMBL/GenBank/DDBJ databases">
        <authorList>
            <person name="Gilroy R."/>
        </authorList>
    </citation>
    <scope>NUCLEOTIDE SEQUENCE</scope>
    <source>
        <strain evidence="2">ChiHjej12B11-14209</strain>
    </source>
</reference>